<feature type="transmembrane region" description="Helical" evidence="7">
    <location>
        <begin position="86"/>
        <end position="107"/>
    </location>
</feature>
<evidence type="ECO:0000256" key="5">
    <source>
        <dbReference type="ARBA" id="ARBA00022989"/>
    </source>
</evidence>
<organism evidence="8 9">
    <name type="scientific">Nocardioides salarius</name>
    <dbReference type="NCBI Taxonomy" id="374513"/>
    <lineage>
        <taxon>Bacteria</taxon>
        <taxon>Bacillati</taxon>
        <taxon>Actinomycetota</taxon>
        <taxon>Actinomycetes</taxon>
        <taxon>Propionibacteriales</taxon>
        <taxon>Nocardioidaceae</taxon>
        <taxon>Nocardioides</taxon>
    </lineage>
</organism>
<sequence>MLVTLMAPVARGRAYLPPLAAAVLAMLLSDVVPMLGALLLALLFGAVLANSGWVSSEFLADQAAVTKGLLRAGVVLLGLRLPFQEIARVGVTGVLVVVVTVSVTYFLTRWFGTRMGLDAGLVTLLAAGFSICGAAAIAAVSDVVRARQRDVALAVAMVTVFGGLMIGFVPWAAALLGLTDVQSAVWAGASIHEVAQVAAAASLIGGNAVAFAMLIKLGRVAMLAPVSWLAGRAHAASGTSPMVPGFILGFAVMAAIRTMAPLPVAVLDLADTATTVLLAGGMFGLGVGLRLRDLWPVPPRVLCLAAASTAIALGTSLALILILF</sequence>
<comment type="similarity">
    <text evidence="2">Belongs to the UPF0324 family.</text>
</comment>
<keyword evidence="6 7" id="KW-0472">Membrane</keyword>
<feature type="transmembrane region" description="Helical" evidence="7">
    <location>
        <begin position="119"/>
        <end position="140"/>
    </location>
</feature>
<reference evidence="8 9" key="1">
    <citation type="submission" date="2021-01" db="EMBL/GenBank/DDBJ databases">
        <title>Sequencing the genomes of 1000 actinobacteria strains.</title>
        <authorList>
            <person name="Klenk H.-P."/>
        </authorList>
    </citation>
    <scope>NUCLEOTIDE SEQUENCE [LARGE SCALE GENOMIC DNA]</scope>
    <source>
        <strain evidence="8 9">DSM 18239</strain>
    </source>
</reference>
<evidence type="ECO:0000256" key="1">
    <source>
        <dbReference type="ARBA" id="ARBA00004651"/>
    </source>
</evidence>
<evidence type="ECO:0000313" key="8">
    <source>
        <dbReference type="EMBL" id="MBM7508141.1"/>
    </source>
</evidence>
<evidence type="ECO:0000256" key="2">
    <source>
        <dbReference type="ARBA" id="ARBA00007977"/>
    </source>
</evidence>
<dbReference type="EMBL" id="JAFBBZ010000001">
    <property type="protein sequence ID" value="MBM7508141.1"/>
    <property type="molecule type" value="Genomic_DNA"/>
</dbReference>
<protein>
    <submittedName>
        <fullName evidence="8">Integral membrane protein (TIGR00698 family)</fullName>
    </submittedName>
</protein>
<evidence type="ECO:0000313" key="9">
    <source>
        <dbReference type="Proteomes" id="UP000732378"/>
    </source>
</evidence>
<dbReference type="Proteomes" id="UP000732378">
    <property type="component" value="Unassembled WGS sequence"/>
</dbReference>
<dbReference type="InterPro" id="IPR018383">
    <property type="entry name" value="UPF0324_pro"/>
</dbReference>
<feature type="transmembrane region" description="Helical" evidence="7">
    <location>
        <begin position="194"/>
        <end position="215"/>
    </location>
</feature>
<evidence type="ECO:0000256" key="7">
    <source>
        <dbReference type="SAM" id="Phobius"/>
    </source>
</evidence>
<feature type="transmembrane region" description="Helical" evidence="7">
    <location>
        <begin position="301"/>
        <end position="323"/>
    </location>
</feature>
<feature type="transmembrane region" description="Helical" evidence="7">
    <location>
        <begin position="272"/>
        <end position="289"/>
    </location>
</feature>
<feature type="transmembrane region" description="Helical" evidence="7">
    <location>
        <begin position="152"/>
        <end position="174"/>
    </location>
</feature>
<keyword evidence="4 7" id="KW-0812">Transmembrane</keyword>
<gene>
    <name evidence="8" type="ORF">JOE61_001955</name>
</gene>
<evidence type="ECO:0000256" key="6">
    <source>
        <dbReference type="ARBA" id="ARBA00023136"/>
    </source>
</evidence>
<dbReference type="PANTHER" id="PTHR30106">
    <property type="entry name" value="INNER MEMBRANE PROTEIN YEIH-RELATED"/>
    <property type="match status" value="1"/>
</dbReference>
<keyword evidence="5 7" id="KW-1133">Transmembrane helix</keyword>
<feature type="transmembrane region" description="Helical" evidence="7">
    <location>
        <begin position="20"/>
        <end position="49"/>
    </location>
</feature>
<dbReference type="RefSeq" id="WP_193671117.1">
    <property type="nucleotide sequence ID" value="NZ_JACDTV010000026.1"/>
</dbReference>
<proteinExistence type="inferred from homology"/>
<dbReference type="PANTHER" id="PTHR30106:SF2">
    <property type="entry name" value="UPF0324 INNER MEMBRANE PROTEIN YEIH"/>
    <property type="match status" value="1"/>
</dbReference>
<keyword evidence="3" id="KW-1003">Cell membrane</keyword>
<keyword evidence="9" id="KW-1185">Reference proteome</keyword>
<accession>A0ABS2MAD7</accession>
<dbReference type="Pfam" id="PF03601">
    <property type="entry name" value="Cons_hypoth698"/>
    <property type="match status" value="1"/>
</dbReference>
<evidence type="ECO:0000256" key="3">
    <source>
        <dbReference type="ARBA" id="ARBA00022475"/>
    </source>
</evidence>
<evidence type="ECO:0000256" key="4">
    <source>
        <dbReference type="ARBA" id="ARBA00022692"/>
    </source>
</evidence>
<feature type="transmembrane region" description="Helical" evidence="7">
    <location>
        <begin position="242"/>
        <end position="260"/>
    </location>
</feature>
<comment type="subcellular location">
    <subcellularLocation>
        <location evidence="1">Cell membrane</location>
        <topology evidence="1">Multi-pass membrane protein</topology>
    </subcellularLocation>
</comment>
<comment type="caution">
    <text evidence="8">The sequence shown here is derived from an EMBL/GenBank/DDBJ whole genome shotgun (WGS) entry which is preliminary data.</text>
</comment>
<name>A0ABS2MAD7_9ACTN</name>